<accession>A0A9P7GTM6</accession>
<evidence type="ECO:0000313" key="3">
    <source>
        <dbReference type="EMBL" id="KAG5652737.1"/>
    </source>
</evidence>
<name>A0A9P7GTM6_9AGAR</name>
<dbReference type="Proteomes" id="UP000717328">
    <property type="component" value="Unassembled WGS sequence"/>
</dbReference>
<evidence type="ECO:0000256" key="1">
    <source>
        <dbReference type="SAM" id="MobiDB-lite"/>
    </source>
</evidence>
<evidence type="ECO:0000313" key="4">
    <source>
        <dbReference type="Proteomes" id="UP000717328"/>
    </source>
</evidence>
<reference evidence="3" key="1">
    <citation type="submission" date="2021-02" db="EMBL/GenBank/DDBJ databases">
        <authorList>
            <person name="Nieuwenhuis M."/>
            <person name="Van De Peppel L.J.J."/>
        </authorList>
    </citation>
    <scope>NUCLEOTIDE SEQUENCE</scope>
    <source>
        <strain evidence="3">D49</strain>
    </source>
</reference>
<dbReference type="EMBL" id="JABCKI010000102">
    <property type="protein sequence ID" value="KAG5652737.1"/>
    <property type="molecule type" value="Genomic_DNA"/>
</dbReference>
<reference evidence="3" key="2">
    <citation type="submission" date="2021-10" db="EMBL/GenBank/DDBJ databases">
        <title>Phylogenomics reveals ancestral predisposition of the termite-cultivated fungus Termitomyces towards a domesticated lifestyle.</title>
        <authorList>
            <person name="Auxier B."/>
            <person name="Grum-Grzhimaylo A."/>
            <person name="Cardenas M.E."/>
            <person name="Lodge J.D."/>
            <person name="Laessoe T."/>
            <person name="Pedersen O."/>
            <person name="Smith M.E."/>
            <person name="Kuyper T.W."/>
            <person name="Franco-Molano E.A."/>
            <person name="Baroni T.J."/>
            <person name="Aanen D.K."/>
        </authorList>
    </citation>
    <scope>NUCLEOTIDE SEQUENCE</scope>
    <source>
        <strain evidence="3">D49</strain>
    </source>
</reference>
<dbReference type="OrthoDB" id="3059243at2759"/>
<feature type="signal peptide" evidence="2">
    <location>
        <begin position="1"/>
        <end position="19"/>
    </location>
</feature>
<keyword evidence="4" id="KW-1185">Reference proteome</keyword>
<gene>
    <name evidence="3" type="ORF">H0H81_003936</name>
</gene>
<proteinExistence type="predicted"/>
<organism evidence="3 4">
    <name type="scientific">Sphagnurus paluster</name>
    <dbReference type="NCBI Taxonomy" id="117069"/>
    <lineage>
        <taxon>Eukaryota</taxon>
        <taxon>Fungi</taxon>
        <taxon>Dikarya</taxon>
        <taxon>Basidiomycota</taxon>
        <taxon>Agaricomycotina</taxon>
        <taxon>Agaricomycetes</taxon>
        <taxon>Agaricomycetidae</taxon>
        <taxon>Agaricales</taxon>
        <taxon>Tricholomatineae</taxon>
        <taxon>Lyophyllaceae</taxon>
        <taxon>Sphagnurus</taxon>
    </lineage>
</organism>
<sequence>MKLSALIFLLCVATAVVEAGPTPVKTPFKGTAARNVCTPRQPRSKYTKPIPKGKKETVMTGRTSSKAGAGAGLAVKKSGKKRSLEESSSALVPRTFTHPNAATKIRLFHGARSDIAGKVDLARASKAGDFSNKPSFYLTDREKAALQFICLDDATWYGTKEEIAAAEMYVIDYQAIHDSDMVVGPMQKPEGARRAFLISSRTPLMHVRTDVIRGVTDNFYQYVVMNQAAADARLTRIGVKKLKCDPEGQKGNFD</sequence>
<dbReference type="AlphaFoldDB" id="A0A9P7GTM6"/>
<feature type="region of interest" description="Disordered" evidence="1">
    <location>
        <begin position="40"/>
        <end position="90"/>
    </location>
</feature>
<feature type="compositionally biased region" description="Low complexity" evidence="1">
    <location>
        <begin position="64"/>
        <end position="76"/>
    </location>
</feature>
<protein>
    <submittedName>
        <fullName evidence="3">Uncharacterized protein</fullName>
    </submittedName>
</protein>
<comment type="caution">
    <text evidence="3">The sequence shown here is derived from an EMBL/GenBank/DDBJ whole genome shotgun (WGS) entry which is preliminary data.</text>
</comment>
<evidence type="ECO:0000256" key="2">
    <source>
        <dbReference type="SAM" id="SignalP"/>
    </source>
</evidence>
<keyword evidence="2" id="KW-0732">Signal</keyword>
<feature type="chain" id="PRO_5040457747" evidence="2">
    <location>
        <begin position="20"/>
        <end position="254"/>
    </location>
</feature>